<accession>A0A381REY0</accession>
<dbReference type="Gene3D" id="2.60.40.10">
    <property type="entry name" value="Immunoglobulins"/>
    <property type="match status" value="4"/>
</dbReference>
<dbReference type="InterPro" id="IPR013783">
    <property type="entry name" value="Ig-like_fold"/>
</dbReference>
<feature type="domain" description="Fibronectin type-III" evidence="1">
    <location>
        <begin position="206"/>
        <end position="275"/>
    </location>
</feature>
<proteinExistence type="predicted"/>
<evidence type="ECO:0000313" key="2">
    <source>
        <dbReference type="EMBL" id="SUZ90346.1"/>
    </source>
</evidence>
<organism evidence="2">
    <name type="scientific">marine metagenome</name>
    <dbReference type="NCBI Taxonomy" id="408172"/>
    <lineage>
        <taxon>unclassified sequences</taxon>
        <taxon>metagenomes</taxon>
        <taxon>ecological metagenomes</taxon>
    </lineage>
</organism>
<dbReference type="InterPro" id="IPR036116">
    <property type="entry name" value="FN3_sf"/>
</dbReference>
<reference evidence="2" key="1">
    <citation type="submission" date="2018-05" db="EMBL/GenBank/DDBJ databases">
        <authorList>
            <person name="Lanie J.A."/>
            <person name="Ng W.-L."/>
            <person name="Kazmierczak K.M."/>
            <person name="Andrzejewski T.M."/>
            <person name="Davidsen T.M."/>
            <person name="Wayne K.J."/>
            <person name="Tettelin H."/>
            <person name="Glass J.I."/>
            <person name="Rusch D."/>
            <person name="Podicherti R."/>
            <person name="Tsui H.-C.T."/>
            <person name="Winkler M.E."/>
        </authorList>
    </citation>
    <scope>NUCLEOTIDE SEQUENCE</scope>
</reference>
<dbReference type="EMBL" id="UINC01001886">
    <property type="protein sequence ID" value="SUZ90346.1"/>
    <property type="molecule type" value="Genomic_DNA"/>
</dbReference>
<evidence type="ECO:0000259" key="1">
    <source>
        <dbReference type="SMART" id="SM00060"/>
    </source>
</evidence>
<dbReference type="SUPFAM" id="SSF49265">
    <property type="entry name" value="Fibronectin type III"/>
    <property type="match status" value="2"/>
</dbReference>
<protein>
    <recommendedName>
        <fullName evidence="1">Fibronectin type-III domain-containing protein</fullName>
    </recommendedName>
</protein>
<sequence length="984" mass="111526">MKNIIITLLLIEFCFSKTVSISGSIINDEGKPSRKAEVTLFGIDDSPIGLVKTNRKGRFEFSDINPDYYYLVANHQDEGMIRIKINPRKARNRDLLLRLNLKKETEIPLIYTYSNVKPIQKDPALRIKKINTSVDDKSIQLSWKTIPQAIKYEIFRDDKLLFKTESDTYLDTTTNPGVKYCYQIMAIGKYGVTGVLSESYCNSSLTGSPESIGGTVNKNNITIKWGPVKGASKYNIKQNNKTIGYSSEPIYDDDSLDFSTNYYYTISSISPNGVEGLSSEVYEIRTRDYVEPPTLSSFNNDNSINLIWNEVGLAISYNLYRDGALIKKLNINSYKDECLPGETHCYQITSIDKYNVESELSEKHCSKLFLKSPGGLKAVGGIRSNQLSWNNVSGIFEYKIYKQLENDSTTFIDKVKSSAYLDRDLGYDEEHCYTISAIDAEGDASGFSQIICGKTNTPPDLQIKNYKLIENSSNNSLDARESGKLRFALLNNGNSPSKNIRLSIRPSIDNDVNDELMMDTIKIIDNLNIDEAKYLEFDVSAGLKVNSGDWKYNIMAVDENGFKIKMPYEFSVNTKAVDSPNIILADYSIENNFGTNYIPKSEPVELTVRVQNVGQGLTEKIEFNLLENHTYSAIDFTGYLELNEMTPGEFTDINFKIKSEREQFSIKFKTTDYLDNTVSHQIDLELMKHYRGKNDLVIQEIGAKNIVPYPTKLGELEIEKNIPIGKRNPNGMAVILAVDKYEDISLTEPKYTRRDGEIFRLYMQNAFGLDDYQILPSKPWQMESGPDKSDFNKIFDPHQGIIRNRVISSSKYSNIEYVDINIYYSGLGMWYDGNPYLIPKDGNSNQIASLCSLEKILTDLSLLSVLQNINSITVILDIKYINYSEMSDGYHYPNLSEKICILAASSTGESSLENDEMKHSVFSYFLFKGLKGDAMGSDNKIELGELAEYLYRKVPEASKKEDNSKLQNPEFIGSDLKRILLDLR</sequence>
<dbReference type="InterPro" id="IPR003961">
    <property type="entry name" value="FN3_dom"/>
</dbReference>
<dbReference type="SUPFAM" id="SSF49478">
    <property type="entry name" value="Cna protein B-type domain"/>
    <property type="match status" value="1"/>
</dbReference>
<dbReference type="SMART" id="SM00060">
    <property type="entry name" value="FN3"/>
    <property type="match status" value="2"/>
</dbReference>
<feature type="domain" description="Fibronectin type-III" evidence="1">
    <location>
        <begin position="121"/>
        <end position="193"/>
    </location>
</feature>
<name>A0A381REY0_9ZZZZ</name>
<dbReference type="AlphaFoldDB" id="A0A381REY0"/>
<gene>
    <name evidence="2" type="ORF">METZ01_LOCUS43200</name>
</gene>